<dbReference type="PANTHER" id="PTHR31983:SF0">
    <property type="entry name" value="GLUCAN ENDO-1,3-BETA-D-GLUCOSIDASE 2"/>
    <property type="match status" value="1"/>
</dbReference>
<dbReference type="Gene3D" id="2.70.98.30">
    <property type="entry name" value="Golgi alpha-mannosidase II, domain 4"/>
    <property type="match status" value="1"/>
</dbReference>
<evidence type="ECO:0000256" key="3">
    <source>
        <dbReference type="ARBA" id="ARBA00012780"/>
    </source>
</evidence>
<dbReference type="Pfam" id="PF17652">
    <property type="entry name" value="Glyco_hydro81C"/>
    <property type="match status" value="1"/>
</dbReference>
<dbReference type="GO" id="GO:0052861">
    <property type="term" value="F:endo-1,3(4)-beta-glucanase activity"/>
    <property type="evidence" value="ECO:0007669"/>
    <property type="project" value="InterPro"/>
</dbReference>
<reference evidence="11 12" key="1">
    <citation type="submission" date="2017-11" db="EMBL/GenBank/DDBJ databases">
        <title>De novo assembly and phasing of dikaryotic genomes from two isolates of Puccinia coronata f. sp. avenae, the causal agent of oat crown rust.</title>
        <authorList>
            <person name="Miller M.E."/>
            <person name="Zhang Y."/>
            <person name="Omidvar V."/>
            <person name="Sperschneider J."/>
            <person name="Schwessinger B."/>
            <person name="Raley C."/>
            <person name="Palmer J.M."/>
            <person name="Garnica D."/>
            <person name="Upadhyaya N."/>
            <person name="Rathjen J."/>
            <person name="Taylor J.M."/>
            <person name="Park R.F."/>
            <person name="Dodds P.N."/>
            <person name="Hirsch C.D."/>
            <person name="Kianian S.F."/>
            <person name="Figueroa M."/>
        </authorList>
    </citation>
    <scope>NUCLEOTIDE SEQUENCE [LARGE SCALE GENOMIC DNA]</scope>
    <source>
        <strain evidence="11">12NC29</strain>
    </source>
</reference>
<dbReference type="Proteomes" id="UP000235388">
    <property type="component" value="Unassembled WGS sequence"/>
</dbReference>
<dbReference type="InterPro" id="IPR040720">
    <property type="entry name" value="GH81_C"/>
</dbReference>
<evidence type="ECO:0000313" key="11">
    <source>
        <dbReference type="EMBL" id="PLW19961.1"/>
    </source>
</evidence>
<evidence type="ECO:0000256" key="8">
    <source>
        <dbReference type="ARBA" id="ARBA00023326"/>
    </source>
</evidence>
<comment type="similarity">
    <text evidence="2">Belongs to the glycosyl hydrolase 81 family.</text>
</comment>
<keyword evidence="5" id="KW-0119">Carbohydrate metabolism</keyword>
<dbReference type="OrthoDB" id="4473401at2759"/>
<dbReference type="InterPro" id="IPR005200">
    <property type="entry name" value="Endo-beta-glucanase"/>
</dbReference>
<keyword evidence="8" id="KW-0624">Polysaccharide degradation</keyword>
<dbReference type="GO" id="GO:0000272">
    <property type="term" value="P:polysaccharide catabolic process"/>
    <property type="evidence" value="ECO:0007669"/>
    <property type="project" value="UniProtKB-KW"/>
</dbReference>
<dbReference type="AlphaFoldDB" id="A0A2N5T391"/>
<feature type="domain" description="Glycosyl hydrolase family 81 C-terminal" evidence="10">
    <location>
        <begin position="423"/>
        <end position="779"/>
    </location>
</feature>
<comment type="catalytic activity">
    <reaction evidence="1">
        <text>Hydrolysis of (1-&gt;3)-beta-D-glucosidic linkages in (1-&gt;3)-beta-D-glucans.</text>
        <dbReference type="EC" id="3.2.1.39"/>
    </reaction>
</comment>
<evidence type="ECO:0000256" key="4">
    <source>
        <dbReference type="ARBA" id="ARBA00022801"/>
    </source>
</evidence>
<evidence type="ECO:0000259" key="10">
    <source>
        <dbReference type="Pfam" id="PF17652"/>
    </source>
</evidence>
<dbReference type="GO" id="GO:0042973">
    <property type="term" value="F:glucan endo-1,3-beta-D-glucosidase activity"/>
    <property type="evidence" value="ECO:0007669"/>
    <property type="project" value="UniProtKB-EC"/>
</dbReference>
<evidence type="ECO:0000256" key="1">
    <source>
        <dbReference type="ARBA" id="ARBA00000382"/>
    </source>
</evidence>
<evidence type="ECO:0000256" key="5">
    <source>
        <dbReference type="ARBA" id="ARBA00023277"/>
    </source>
</evidence>
<dbReference type="GO" id="GO:0071555">
    <property type="term" value="P:cell wall organization"/>
    <property type="evidence" value="ECO:0007669"/>
    <property type="project" value="UniProtKB-KW"/>
</dbReference>
<dbReference type="PROSITE" id="PS52008">
    <property type="entry name" value="GH81"/>
    <property type="match status" value="1"/>
</dbReference>
<evidence type="ECO:0000259" key="9">
    <source>
        <dbReference type="Pfam" id="PF03639"/>
    </source>
</evidence>
<dbReference type="Gene3D" id="1.10.287.1170">
    <property type="entry name" value="glycoside hydrolase family 81 endo-[beta] glucanase"/>
    <property type="match status" value="1"/>
</dbReference>
<protein>
    <recommendedName>
        <fullName evidence="3">glucan endo-1,3-beta-D-glucosidase</fullName>
        <ecNumber evidence="3">3.2.1.39</ecNumber>
    </recommendedName>
</protein>
<organism evidence="11 12">
    <name type="scientific">Puccinia coronata f. sp. avenae</name>
    <dbReference type="NCBI Taxonomy" id="200324"/>
    <lineage>
        <taxon>Eukaryota</taxon>
        <taxon>Fungi</taxon>
        <taxon>Dikarya</taxon>
        <taxon>Basidiomycota</taxon>
        <taxon>Pucciniomycotina</taxon>
        <taxon>Pucciniomycetes</taxon>
        <taxon>Pucciniales</taxon>
        <taxon>Pucciniaceae</taxon>
        <taxon>Puccinia</taxon>
    </lineage>
</organism>
<comment type="caution">
    <text evidence="11">The sequence shown here is derived from an EMBL/GenBank/DDBJ whole genome shotgun (WGS) entry which is preliminary data.</text>
</comment>
<sequence length="795" mass="89822">MSSQSCRTASQVEGDIFKRVDEEWKESRVPLSLFGDGSTTHPQLPIHIEYLSHQHPPIGTNKWYTQLVLAPNGTDPIYPLPYTLAYLDGRSVLSCRNRHGQPAIPLIGLGIMHSTAAQRVYGPPVVQASDSSVRYYYNPIVVSICLGAKQFNSSNILPLASNWSELFVKFKLSLSFSRHHKSDSGSITFPISRGSAFITALYHNLTPTITSTHGIISLELVNPGQECDLFGFRKHRVHYNDGSTWLIYSLTEQPTGSACPYLELHQISSTDLAHPSSSAWSGIIQIVKMTDQYGRQLEDGNSHRKIEEAVYDQGIGVWTHSATLNSGFIGSGEYSFDWITSGPRSEDSVEPLMFALPHHIEALSDSRIIVKPELRLQSPVTGSMLLCRAARWTFKENVTELKNYGLKPYHLANQAPLYDPLKLDTLRQVMIEELDTDFDAESDLDSYYFAGKKLAKQALQCLTALTILQDQDLTFEYVSRTKKSFNKFLHNRSKAAPLVYEKTWKGIISSSVLLTGNRHDDFGNGVYNDHHFHYAYFIHAAAILSYHDPSYLHSVREYVNDLIRDVNNADGSDPYFPLFRNFDWFLGHSLATGLDSSMDGKNQESCSEDANFLYSIKVWAEVTHNIPLAALADIQLSLLKRSINHYYYMQESNTNVPLCFKGNRVPGILFENKADYTTFFSNEKDAIHMIQVIPITPITSFIRPREFIWEEWTHTGSANDHGTQICQIATKLNNGYQTLLLAQYGIIDPQYIYDILRNKLLSCERKIPLDDGLSLSWTIGFLITQMELNKKSTSC</sequence>
<dbReference type="InterPro" id="IPR040451">
    <property type="entry name" value="GH81_N"/>
</dbReference>
<name>A0A2N5T391_9BASI</name>
<keyword evidence="12" id="KW-1185">Reference proteome</keyword>
<evidence type="ECO:0000256" key="6">
    <source>
        <dbReference type="ARBA" id="ARBA00023295"/>
    </source>
</evidence>
<evidence type="ECO:0000256" key="2">
    <source>
        <dbReference type="ARBA" id="ARBA00010730"/>
    </source>
</evidence>
<keyword evidence="6" id="KW-0326">Glycosidase</keyword>
<accession>A0A2N5T391</accession>
<evidence type="ECO:0000256" key="7">
    <source>
        <dbReference type="ARBA" id="ARBA00023316"/>
    </source>
</evidence>
<dbReference type="PANTHER" id="PTHR31983">
    <property type="entry name" value="ENDO-1,3(4)-BETA-GLUCANASE 1"/>
    <property type="match status" value="1"/>
</dbReference>
<dbReference type="EC" id="3.2.1.39" evidence="3"/>
<feature type="domain" description="Glycosyl hydrolase family 81 N-terminal" evidence="9">
    <location>
        <begin position="42"/>
        <end position="399"/>
    </location>
</feature>
<proteinExistence type="inferred from homology"/>
<dbReference type="Pfam" id="PF03639">
    <property type="entry name" value="Glyco_hydro_81"/>
    <property type="match status" value="1"/>
</dbReference>
<keyword evidence="4" id="KW-0378">Hydrolase</keyword>
<dbReference type="EMBL" id="PGCJ01000805">
    <property type="protein sequence ID" value="PLW19961.1"/>
    <property type="molecule type" value="Genomic_DNA"/>
</dbReference>
<keyword evidence="7" id="KW-0961">Cell wall biogenesis/degradation</keyword>
<dbReference type="STRING" id="200324.A0A2N5T391"/>
<evidence type="ECO:0000313" key="12">
    <source>
        <dbReference type="Proteomes" id="UP000235388"/>
    </source>
</evidence>
<gene>
    <name evidence="11" type="ORF">PCANC_11956</name>
</gene>